<feature type="region of interest" description="Disordered" evidence="1">
    <location>
        <begin position="178"/>
        <end position="213"/>
    </location>
</feature>
<protein>
    <submittedName>
        <fullName evidence="3">General secretion pathway protein GspE</fullName>
    </submittedName>
</protein>
<evidence type="ECO:0000256" key="1">
    <source>
        <dbReference type="SAM" id="MobiDB-lite"/>
    </source>
</evidence>
<dbReference type="PANTHER" id="PTHR30258">
    <property type="entry name" value="TYPE II SECRETION SYSTEM PROTEIN GSPE-RELATED"/>
    <property type="match status" value="1"/>
</dbReference>
<reference evidence="3 4" key="1">
    <citation type="submission" date="2020-04" db="EMBL/GenBank/DDBJ databases">
        <title>Draft genome of Pyxidicoccus fallax type strain.</title>
        <authorList>
            <person name="Whitworth D.E."/>
        </authorList>
    </citation>
    <scope>NUCLEOTIDE SEQUENCE [LARGE SCALE GENOMIC DNA]</scope>
    <source>
        <strain evidence="3 4">DSM 14698</strain>
    </source>
</reference>
<dbReference type="RefSeq" id="WP_169352539.1">
    <property type="nucleotide sequence ID" value="NZ_JABBJJ010000625.1"/>
</dbReference>
<name>A0A848M0U6_9BACT</name>
<dbReference type="SUPFAM" id="SSF160246">
    <property type="entry name" value="EspE N-terminal domain-like"/>
    <property type="match status" value="1"/>
</dbReference>
<feature type="domain" description="Type II secretion system protein GspE N-terminal" evidence="2">
    <location>
        <begin position="58"/>
        <end position="145"/>
    </location>
</feature>
<dbReference type="Gene3D" id="3.30.300.160">
    <property type="entry name" value="Type II secretion system, protein E, N-terminal domain"/>
    <property type="match status" value="1"/>
</dbReference>
<dbReference type="InterPro" id="IPR007831">
    <property type="entry name" value="T2SS_GspE_N"/>
</dbReference>
<dbReference type="Proteomes" id="UP000518300">
    <property type="component" value="Unassembled WGS sequence"/>
</dbReference>
<dbReference type="EMBL" id="JABBJJ010000625">
    <property type="protein sequence ID" value="NMO23471.1"/>
    <property type="molecule type" value="Genomic_DNA"/>
</dbReference>
<evidence type="ECO:0000313" key="3">
    <source>
        <dbReference type="EMBL" id="NMO23471.1"/>
    </source>
</evidence>
<proteinExistence type="predicted"/>
<keyword evidence="4" id="KW-1185">Reference proteome</keyword>
<accession>A0A848M0U6</accession>
<sequence>MAQIKLGELLIKANVLQESQLKAALAEQAKWGGKLGEILVRMSLVSEDILVRALSKQLGMPAVNLDAVQVVPPHVKAKISAQTARDFSVLPLQLRDDGKTLVVAMSDPLNVRMLDELRAVTKCRIVPNVAGRSSIARAFSRIYEENAELEDADTNFKVVDAQGRTVVKNLKDLDPAAAAATSAPAARPTPTPAPTRPSTETPTVRPAASGSPAELLRSVEEVQRKEVAALKAMVELLIEKGVFSREEYLAKVKR</sequence>
<dbReference type="GO" id="GO:0016887">
    <property type="term" value="F:ATP hydrolysis activity"/>
    <property type="evidence" value="ECO:0007669"/>
    <property type="project" value="TreeGrafter"/>
</dbReference>
<gene>
    <name evidence="3" type="ORF">HG543_52750</name>
</gene>
<dbReference type="Pfam" id="PF05157">
    <property type="entry name" value="MshEN"/>
    <property type="match status" value="1"/>
</dbReference>
<organism evidence="3 4">
    <name type="scientific">Pyxidicoccus fallax</name>
    <dbReference type="NCBI Taxonomy" id="394095"/>
    <lineage>
        <taxon>Bacteria</taxon>
        <taxon>Pseudomonadati</taxon>
        <taxon>Myxococcota</taxon>
        <taxon>Myxococcia</taxon>
        <taxon>Myxococcales</taxon>
        <taxon>Cystobacterineae</taxon>
        <taxon>Myxococcaceae</taxon>
        <taxon>Pyxidicoccus</taxon>
    </lineage>
</organism>
<dbReference type="AlphaFoldDB" id="A0A848M0U6"/>
<evidence type="ECO:0000259" key="2">
    <source>
        <dbReference type="Pfam" id="PF05157"/>
    </source>
</evidence>
<comment type="caution">
    <text evidence="3">The sequence shown here is derived from an EMBL/GenBank/DDBJ whole genome shotgun (WGS) entry which is preliminary data.</text>
</comment>
<evidence type="ECO:0000313" key="4">
    <source>
        <dbReference type="Proteomes" id="UP000518300"/>
    </source>
</evidence>
<dbReference type="GO" id="GO:0005886">
    <property type="term" value="C:plasma membrane"/>
    <property type="evidence" value="ECO:0007669"/>
    <property type="project" value="TreeGrafter"/>
</dbReference>
<dbReference type="PANTHER" id="PTHR30258:SF1">
    <property type="entry name" value="PROTEIN TRANSPORT PROTEIN HOFB HOMOLOG"/>
    <property type="match status" value="1"/>
</dbReference>
<dbReference type="InterPro" id="IPR037257">
    <property type="entry name" value="T2SS_E_N_sf"/>
</dbReference>